<dbReference type="Proteomes" id="UP000076532">
    <property type="component" value="Unassembled WGS sequence"/>
</dbReference>
<dbReference type="EMBL" id="KV417486">
    <property type="protein sequence ID" value="KZP32343.1"/>
    <property type="molecule type" value="Genomic_DNA"/>
</dbReference>
<reference evidence="1 2" key="1">
    <citation type="journal article" date="2016" name="Mol. Biol. Evol.">
        <title>Comparative Genomics of Early-Diverging Mushroom-Forming Fungi Provides Insights into the Origins of Lignocellulose Decay Capabilities.</title>
        <authorList>
            <person name="Nagy L.G."/>
            <person name="Riley R."/>
            <person name="Tritt A."/>
            <person name="Adam C."/>
            <person name="Daum C."/>
            <person name="Floudas D."/>
            <person name="Sun H."/>
            <person name="Yadav J.S."/>
            <person name="Pangilinan J."/>
            <person name="Larsson K.H."/>
            <person name="Matsuura K."/>
            <person name="Barry K."/>
            <person name="Labutti K."/>
            <person name="Kuo R."/>
            <person name="Ohm R.A."/>
            <person name="Bhattacharya S.S."/>
            <person name="Shirouzu T."/>
            <person name="Yoshinaga Y."/>
            <person name="Martin F.M."/>
            <person name="Grigoriev I.V."/>
            <person name="Hibbett D.S."/>
        </authorList>
    </citation>
    <scope>NUCLEOTIDE SEQUENCE [LARGE SCALE GENOMIC DNA]</scope>
    <source>
        <strain evidence="1 2">CBS 109695</strain>
    </source>
</reference>
<evidence type="ECO:0000313" key="1">
    <source>
        <dbReference type="EMBL" id="KZP32343.1"/>
    </source>
</evidence>
<dbReference type="AlphaFoldDB" id="A0A166V4J0"/>
<organism evidence="1 2">
    <name type="scientific">Athelia psychrophila</name>
    <dbReference type="NCBI Taxonomy" id="1759441"/>
    <lineage>
        <taxon>Eukaryota</taxon>
        <taxon>Fungi</taxon>
        <taxon>Dikarya</taxon>
        <taxon>Basidiomycota</taxon>
        <taxon>Agaricomycotina</taxon>
        <taxon>Agaricomycetes</taxon>
        <taxon>Agaricomycetidae</taxon>
        <taxon>Atheliales</taxon>
        <taxon>Atheliaceae</taxon>
        <taxon>Athelia</taxon>
    </lineage>
</organism>
<name>A0A166V4J0_9AGAM</name>
<evidence type="ECO:0000313" key="2">
    <source>
        <dbReference type="Proteomes" id="UP000076532"/>
    </source>
</evidence>
<accession>A0A166V4J0</accession>
<protein>
    <submittedName>
        <fullName evidence="1">Uncharacterized protein</fullName>
    </submittedName>
</protein>
<proteinExistence type="predicted"/>
<keyword evidence="2" id="KW-1185">Reference proteome</keyword>
<sequence>MVTNAKCVRRSPIGIGTSRLLGDRTGGYPYHVEIMGLAADSDPWRRDQETTVSLNPADIRQMILATDYGCCHWRACDGHEWRWWLCGVAVGLSVMGGKGTHYLFASHTSRPYGCNSGRTLSEHRTPSSVSHGYVVEPAQMYRRGHTEEAEVYKGGENGMGNVASFSLHSSSGGGSSLI</sequence>
<gene>
    <name evidence="1" type="ORF">FIBSPDRAFT_925281</name>
</gene>